<dbReference type="STRING" id="1336337.A0A3N4JB06"/>
<evidence type="ECO:0000313" key="1">
    <source>
        <dbReference type="EMBL" id="RPA91004.1"/>
    </source>
</evidence>
<dbReference type="EMBL" id="ML120507">
    <property type="protein sequence ID" value="RPA91004.1"/>
    <property type="molecule type" value="Genomic_DNA"/>
</dbReference>
<reference evidence="1 2" key="1">
    <citation type="journal article" date="2018" name="Nat. Ecol. Evol.">
        <title>Pezizomycetes genomes reveal the molecular basis of ectomycorrhizal truffle lifestyle.</title>
        <authorList>
            <person name="Murat C."/>
            <person name="Payen T."/>
            <person name="Noel B."/>
            <person name="Kuo A."/>
            <person name="Morin E."/>
            <person name="Chen J."/>
            <person name="Kohler A."/>
            <person name="Krizsan K."/>
            <person name="Balestrini R."/>
            <person name="Da Silva C."/>
            <person name="Montanini B."/>
            <person name="Hainaut M."/>
            <person name="Levati E."/>
            <person name="Barry K.W."/>
            <person name="Belfiori B."/>
            <person name="Cichocki N."/>
            <person name="Clum A."/>
            <person name="Dockter R.B."/>
            <person name="Fauchery L."/>
            <person name="Guy J."/>
            <person name="Iotti M."/>
            <person name="Le Tacon F."/>
            <person name="Lindquist E.A."/>
            <person name="Lipzen A."/>
            <person name="Malagnac F."/>
            <person name="Mello A."/>
            <person name="Molinier V."/>
            <person name="Miyauchi S."/>
            <person name="Poulain J."/>
            <person name="Riccioni C."/>
            <person name="Rubini A."/>
            <person name="Sitrit Y."/>
            <person name="Splivallo R."/>
            <person name="Traeger S."/>
            <person name="Wang M."/>
            <person name="Zifcakova L."/>
            <person name="Wipf D."/>
            <person name="Zambonelli A."/>
            <person name="Paolocci F."/>
            <person name="Nowrousian M."/>
            <person name="Ottonello S."/>
            <person name="Baldrian P."/>
            <person name="Spatafora J.W."/>
            <person name="Henrissat B."/>
            <person name="Nagy L.G."/>
            <person name="Aury J.M."/>
            <person name="Wincker P."/>
            <person name="Grigoriev I.V."/>
            <person name="Bonfante P."/>
            <person name="Martin F.M."/>
        </authorList>
    </citation>
    <scope>NUCLEOTIDE SEQUENCE [LARGE SCALE GENOMIC DNA]</scope>
    <source>
        <strain evidence="1 2">120613-1</strain>
    </source>
</reference>
<dbReference type="AlphaFoldDB" id="A0A3N4JB06"/>
<protein>
    <submittedName>
        <fullName evidence="1">Uncharacterized protein</fullName>
    </submittedName>
</protein>
<sequence length="176" mass="20078">MDELLTHLEDAKTRYSDPNTYSIHIPTSINYAWKILDKYYQLADVSKVLYATVALDPEMRLQHFESEWKDRPEWILLAKDKSKSLWIDNYSIGVGTRGWGLQESVGGSGVGETSTIVTTTIANIPSVIDLPLWKQKRQARSTIPSGDQFDYIQGLKMDDSDIPDILHYWIEKGKSP</sequence>
<proteinExistence type="predicted"/>
<keyword evidence="2" id="KW-1185">Reference proteome</keyword>
<accession>A0A3N4JB06</accession>
<gene>
    <name evidence="1" type="ORF">L873DRAFT_1781786</name>
</gene>
<evidence type="ECO:0000313" key="2">
    <source>
        <dbReference type="Proteomes" id="UP000276215"/>
    </source>
</evidence>
<name>A0A3N4JB06_9PEZI</name>
<organism evidence="1 2">
    <name type="scientific">Choiromyces venosus 120613-1</name>
    <dbReference type="NCBI Taxonomy" id="1336337"/>
    <lineage>
        <taxon>Eukaryota</taxon>
        <taxon>Fungi</taxon>
        <taxon>Dikarya</taxon>
        <taxon>Ascomycota</taxon>
        <taxon>Pezizomycotina</taxon>
        <taxon>Pezizomycetes</taxon>
        <taxon>Pezizales</taxon>
        <taxon>Tuberaceae</taxon>
        <taxon>Choiromyces</taxon>
    </lineage>
</organism>
<dbReference type="Proteomes" id="UP000276215">
    <property type="component" value="Unassembled WGS sequence"/>
</dbReference>